<evidence type="ECO:0000259" key="2">
    <source>
        <dbReference type="Pfam" id="PF00079"/>
    </source>
</evidence>
<evidence type="ECO:0000256" key="1">
    <source>
        <dbReference type="SAM" id="SignalP"/>
    </source>
</evidence>
<accession>A0A9Q0RKC9</accession>
<feature type="signal peptide" evidence="1">
    <location>
        <begin position="1"/>
        <end position="20"/>
    </location>
</feature>
<proteinExistence type="predicted"/>
<dbReference type="AlphaFoldDB" id="A0A9Q0RKC9"/>
<dbReference type="InterPro" id="IPR042185">
    <property type="entry name" value="Serpin_sf_2"/>
</dbReference>
<dbReference type="Proteomes" id="UP001142055">
    <property type="component" value="Chromosome 3"/>
</dbReference>
<feature type="domain" description="Serpin" evidence="2">
    <location>
        <begin position="317"/>
        <end position="519"/>
    </location>
</feature>
<evidence type="ECO:0000313" key="4">
    <source>
        <dbReference type="Proteomes" id="UP001142055"/>
    </source>
</evidence>
<dbReference type="InterPro" id="IPR023796">
    <property type="entry name" value="Serpin_dom"/>
</dbReference>
<organism evidence="3 4">
    <name type="scientific">Blomia tropicalis</name>
    <name type="common">Mite</name>
    <dbReference type="NCBI Taxonomy" id="40697"/>
    <lineage>
        <taxon>Eukaryota</taxon>
        <taxon>Metazoa</taxon>
        <taxon>Ecdysozoa</taxon>
        <taxon>Arthropoda</taxon>
        <taxon>Chelicerata</taxon>
        <taxon>Arachnida</taxon>
        <taxon>Acari</taxon>
        <taxon>Acariformes</taxon>
        <taxon>Sarcoptiformes</taxon>
        <taxon>Astigmata</taxon>
        <taxon>Glycyphagoidea</taxon>
        <taxon>Echimyopodidae</taxon>
        <taxon>Blomia</taxon>
    </lineage>
</organism>
<reference evidence="3" key="1">
    <citation type="submission" date="2022-12" db="EMBL/GenBank/DDBJ databases">
        <title>Genome assemblies of Blomia tropicalis.</title>
        <authorList>
            <person name="Cui Y."/>
        </authorList>
    </citation>
    <scope>NUCLEOTIDE SEQUENCE</scope>
    <source>
        <tissue evidence="3">Adult mites</tissue>
    </source>
</reference>
<comment type="caution">
    <text evidence="3">The sequence shown here is derived from an EMBL/GenBank/DDBJ whole genome shotgun (WGS) entry which is preliminary data.</text>
</comment>
<feature type="chain" id="PRO_5040288033" description="Serpin domain-containing protein" evidence="1">
    <location>
        <begin position="21"/>
        <end position="545"/>
    </location>
</feature>
<dbReference type="Gene3D" id="2.30.39.10">
    <property type="entry name" value="Alpha-1-antitrypsin, domain 1"/>
    <property type="match status" value="1"/>
</dbReference>
<sequence>MLNIKHVTLILLFFVGHSIQQTKPLIKPLNPTAEQLEKWQIKEASWFDRTGLAYALKLLRSITAETEMNLTLASNSKNVIFSPLALKFTLLALSSVGDQTQSDRINRFLFDRSNINDVERQNWKFDFDSYNRNVFNNDERTIRPCLFIAIQPQSFLGLTARANRRLSEYQLERYQKIKLCHEFGLDDTEECLTTFLGDLTDFCEDQSTHDYIDYYHLNRSYTDLELAWHVVRQFHDLVQQRDDSIPSFGYHSYLHRLMFLSKHIETKYETLLEKMADWFAMKQFNLSRTVDMEEWKQFEKDQLWTHQLKFEPKADSLLNVVLFDQKWNHSFYRLDGRWNFYDRNGSVHQLEMIAKHDHFGTIEHRDPNQNRSHLVIRIPYENTKYSLLILLPDIRSNVTEMLNTLEPLQLDYYLKRLVAGEDQKHIVLTLPRFIFSGRYNLGPLLHANELDHFNLNRIDYNGSLRQTSFEQLIKIYNYGIVEEETKLSLEPRSDDEQMPADASIDDFVSLNRPFVYLLVGKYIDLQHEELGAIYCGSGVSSDDQE</sequence>
<protein>
    <recommendedName>
        <fullName evidence="2">Serpin domain-containing protein</fullName>
    </recommendedName>
</protein>
<dbReference type="Pfam" id="PF00079">
    <property type="entry name" value="Serpin"/>
    <property type="match status" value="1"/>
</dbReference>
<keyword evidence="1" id="KW-0732">Signal</keyword>
<dbReference type="SUPFAM" id="SSF56574">
    <property type="entry name" value="Serpins"/>
    <property type="match status" value="1"/>
</dbReference>
<dbReference type="InterPro" id="IPR036186">
    <property type="entry name" value="Serpin_sf"/>
</dbReference>
<dbReference type="EMBL" id="JAPWDV010000003">
    <property type="protein sequence ID" value="KAJ6216191.1"/>
    <property type="molecule type" value="Genomic_DNA"/>
</dbReference>
<evidence type="ECO:0000313" key="3">
    <source>
        <dbReference type="EMBL" id="KAJ6216191.1"/>
    </source>
</evidence>
<keyword evidence="4" id="KW-1185">Reference proteome</keyword>
<name>A0A9Q0RKC9_BLOTA</name>
<gene>
    <name evidence="3" type="ORF">RDWZM_007348</name>
</gene>